<dbReference type="OrthoDB" id="309640at2759"/>
<evidence type="ECO:0000313" key="3">
    <source>
        <dbReference type="Proteomes" id="UP000792457"/>
    </source>
</evidence>
<accession>A0A8K0P189</accession>
<gene>
    <name evidence="2" type="ORF">J437_LFUL009071</name>
</gene>
<dbReference type="AlphaFoldDB" id="A0A8K0P189"/>
<sequence>MKKKQNKDDSEHESSVDDPDEVPTSESEEEKDSEEEEEDEDEEEEEDDENSPPRSKRKRQKKDDSDDDTYKEGAFVVLKSELKKNEAKSIIWKLDTHMLMQKFLPSEKDGKIIHVSTNLYAGWAKAERKHYLVAPVTPLKKTSLREEAVEFHRDRVEELPDVEDESE</sequence>
<keyword evidence="3" id="KW-1185">Reference proteome</keyword>
<feature type="compositionally biased region" description="Basic and acidic residues" evidence="1">
    <location>
        <begin position="1"/>
        <end position="15"/>
    </location>
</feature>
<dbReference type="EMBL" id="KZ308425">
    <property type="protein sequence ID" value="KAG8229312.1"/>
    <property type="molecule type" value="Genomic_DNA"/>
</dbReference>
<feature type="region of interest" description="Disordered" evidence="1">
    <location>
        <begin position="1"/>
        <end position="71"/>
    </location>
</feature>
<organism evidence="2 3">
    <name type="scientific">Ladona fulva</name>
    <name type="common">Scarce chaser dragonfly</name>
    <name type="synonym">Libellula fulva</name>
    <dbReference type="NCBI Taxonomy" id="123851"/>
    <lineage>
        <taxon>Eukaryota</taxon>
        <taxon>Metazoa</taxon>
        <taxon>Ecdysozoa</taxon>
        <taxon>Arthropoda</taxon>
        <taxon>Hexapoda</taxon>
        <taxon>Insecta</taxon>
        <taxon>Pterygota</taxon>
        <taxon>Palaeoptera</taxon>
        <taxon>Odonata</taxon>
        <taxon>Epiprocta</taxon>
        <taxon>Anisoptera</taxon>
        <taxon>Libelluloidea</taxon>
        <taxon>Libellulidae</taxon>
        <taxon>Ladona</taxon>
    </lineage>
</organism>
<reference evidence="2" key="1">
    <citation type="submission" date="2013-04" db="EMBL/GenBank/DDBJ databases">
        <authorList>
            <person name="Qu J."/>
            <person name="Murali S.C."/>
            <person name="Bandaranaike D."/>
            <person name="Bellair M."/>
            <person name="Blankenburg K."/>
            <person name="Chao H."/>
            <person name="Dinh H."/>
            <person name="Doddapaneni H."/>
            <person name="Downs B."/>
            <person name="Dugan-Rocha S."/>
            <person name="Elkadiri S."/>
            <person name="Gnanaolivu R.D."/>
            <person name="Hernandez B."/>
            <person name="Javaid M."/>
            <person name="Jayaseelan J.C."/>
            <person name="Lee S."/>
            <person name="Li M."/>
            <person name="Ming W."/>
            <person name="Munidasa M."/>
            <person name="Muniz J."/>
            <person name="Nguyen L."/>
            <person name="Ongeri F."/>
            <person name="Osuji N."/>
            <person name="Pu L.-L."/>
            <person name="Puazo M."/>
            <person name="Qu C."/>
            <person name="Quiroz J."/>
            <person name="Raj R."/>
            <person name="Weissenberger G."/>
            <person name="Xin Y."/>
            <person name="Zou X."/>
            <person name="Han Y."/>
            <person name="Richards S."/>
            <person name="Worley K."/>
            <person name="Muzny D."/>
            <person name="Gibbs R."/>
        </authorList>
    </citation>
    <scope>NUCLEOTIDE SEQUENCE</scope>
    <source>
        <strain evidence="2">Sampled in the wild</strain>
    </source>
</reference>
<protein>
    <submittedName>
        <fullName evidence="2">Uncharacterized protein</fullName>
    </submittedName>
</protein>
<dbReference type="Proteomes" id="UP000792457">
    <property type="component" value="Unassembled WGS sequence"/>
</dbReference>
<evidence type="ECO:0000256" key="1">
    <source>
        <dbReference type="SAM" id="MobiDB-lite"/>
    </source>
</evidence>
<comment type="caution">
    <text evidence="2">The sequence shown here is derived from an EMBL/GenBank/DDBJ whole genome shotgun (WGS) entry which is preliminary data.</text>
</comment>
<reference evidence="2" key="2">
    <citation type="submission" date="2017-10" db="EMBL/GenBank/DDBJ databases">
        <title>Ladona fulva Genome sequencing and assembly.</title>
        <authorList>
            <person name="Murali S."/>
            <person name="Richards S."/>
            <person name="Bandaranaike D."/>
            <person name="Bellair M."/>
            <person name="Blankenburg K."/>
            <person name="Chao H."/>
            <person name="Dinh H."/>
            <person name="Doddapaneni H."/>
            <person name="Dugan-Rocha S."/>
            <person name="Elkadiri S."/>
            <person name="Gnanaolivu R."/>
            <person name="Hernandez B."/>
            <person name="Skinner E."/>
            <person name="Javaid M."/>
            <person name="Lee S."/>
            <person name="Li M."/>
            <person name="Ming W."/>
            <person name="Munidasa M."/>
            <person name="Muniz J."/>
            <person name="Nguyen L."/>
            <person name="Hughes D."/>
            <person name="Osuji N."/>
            <person name="Pu L.-L."/>
            <person name="Puazo M."/>
            <person name="Qu C."/>
            <person name="Quiroz J."/>
            <person name="Raj R."/>
            <person name="Weissenberger G."/>
            <person name="Xin Y."/>
            <person name="Zou X."/>
            <person name="Han Y."/>
            <person name="Worley K."/>
            <person name="Muzny D."/>
            <person name="Gibbs R."/>
        </authorList>
    </citation>
    <scope>NUCLEOTIDE SEQUENCE</scope>
    <source>
        <strain evidence="2">Sampled in the wild</strain>
    </source>
</reference>
<name>A0A8K0P189_LADFU</name>
<feature type="compositionally biased region" description="Basic and acidic residues" evidence="1">
    <location>
        <begin position="61"/>
        <end position="71"/>
    </location>
</feature>
<feature type="compositionally biased region" description="Acidic residues" evidence="1">
    <location>
        <begin position="16"/>
        <end position="50"/>
    </location>
</feature>
<evidence type="ECO:0000313" key="2">
    <source>
        <dbReference type="EMBL" id="KAG8229312.1"/>
    </source>
</evidence>
<proteinExistence type="predicted"/>